<dbReference type="GeneID" id="111318293"/>
<proteinExistence type="predicted"/>
<dbReference type="AlphaFoldDB" id="A0A6P6BI90"/>
<sequence length="76" mass="8373">MMSARMEVETKGWYVRFAGNLSTLLRMCLMSYGIKEGEKFQANTFVLFISDDGSCSDGTPENLPLAQAISQMAADP</sequence>
<gene>
    <name evidence="2" type="primary">LOC111318293</name>
</gene>
<evidence type="ECO:0000313" key="1">
    <source>
        <dbReference type="Proteomes" id="UP000515121"/>
    </source>
</evidence>
<organism evidence="1 2">
    <name type="scientific">Durio zibethinus</name>
    <name type="common">Durian</name>
    <dbReference type="NCBI Taxonomy" id="66656"/>
    <lineage>
        <taxon>Eukaryota</taxon>
        <taxon>Viridiplantae</taxon>
        <taxon>Streptophyta</taxon>
        <taxon>Embryophyta</taxon>
        <taxon>Tracheophyta</taxon>
        <taxon>Spermatophyta</taxon>
        <taxon>Magnoliopsida</taxon>
        <taxon>eudicotyledons</taxon>
        <taxon>Gunneridae</taxon>
        <taxon>Pentapetalae</taxon>
        <taxon>rosids</taxon>
        <taxon>malvids</taxon>
        <taxon>Malvales</taxon>
        <taxon>Malvaceae</taxon>
        <taxon>Helicteroideae</taxon>
        <taxon>Durio</taxon>
    </lineage>
</organism>
<reference evidence="2" key="1">
    <citation type="submission" date="2025-08" db="UniProtKB">
        <authorList>
            <consortium name="RefSeq"/>
        </authorList>
    </citation>
    <scope>IDENTIFICATION</scope>
    <source>
        <tissue evidence="2">Fruit stalk</tissue>
    </source>
</reference>
<accession>A0A6P6BI90</accession>
<keyword evidence="1" id="KW-1185">Reference proteome</keyword>
<protein>
    <submittedName>
        <fullName evidence="2">Uncharacterized protein LOC111318293 isoform X2</fullName>
    </submittedName>
</protein>
<name>A0A6P6BI90_DURZI</name>
<dbReference type="Proteomes" id="UP000515121">
    <property type="component" value="Unplaced"/>
</dbReference>
<evidence type="ECO:0000313" key="2">
    <source>
        <dbReference type="RefSeq" id="XP_022776801.1"/>
    </source>
</evidence>
<dbReference type="RefSeq" id="XP_022776801.1">
    <property type="nucleotide sequence ID" value="XM_022921066.1"/>
</dbReference>